<dbReference type="Proteomes" id="UP001153069">
    <property type="component" value="Unassembled WGS sequence"/>
</dbReference>
<accession>A0A9N8E272</accession>
<dbReference type="EMBL" id="CAICTM010000573">
    <property type="protein sequence ID" value="CAB9513138.1"/>
    <property type="molecule type" value="Genomic_DNA"/>
</dbReference>
<protein>
    <submittedName>
        <fullName evidence="1">Uncharacterized protein</fullName>
    </submittedName>
</protein>
<dbReference type="AlphaFoldDB" id="A0A9N8E272"/>
<dbReference type="OrthoDB" id="46359at2759"/>
<evidence type="ECO:0000313" key="1">
    <source>
        <dbReference type="EMBL" id="CAB9513138.1"/>
    </source>
</evidence>
<comment type="caution">
    <text evidence="1">The sequence shown here is derived from an EMBL/GenBank/DDBJ whole genome shotgun (WGS) entry which is preliminary data.</text>
</comment>
<name>A0A9N8E272_9STRA</name>
<organism evidence="1 2">
    <name type="scientific">Seminavis robusta</name>
    <dbReference type="NCBI Taxonomy" id="568900"/>
    <lineage>
        <taxon>Eukaryota</taxon>
        <taxon>Sar</taxon>
        <taxon>Stramenopiles</taxon>
        <taxon>Ochrophyta</taxon>
        <taxon>Bacillariophyta</taxon>
        <taxon>Bacillariophyceae</taxon>
        <taxon>Bacillariophycidae</taxon>
        <taxon>Naviculales</taxon>
        <taxon>Naviculaceae</taxon>
        <taxon>Seminavis</taxon>
    </lineage>
</organism>
<reference evidence="1" key="1">
    <citation type="submission" date="2020-06" db="EMBL/GenBank/DDBJ databases">
        <authorList>
            <consortium name="Plant Systems Biology data submission"/>
        </authorList>
    </citation>
    <scope>NUCLEOTIDE SEQUENCE</scope>
    <source>
        <strain evidence="1">D6</strain>
    </source>
</reference>
<gene>
    <name evidence="1" type="ORF">SEMRO_574_G169090.1</name>
</gene>
<sequence>MSTGNNPSLWNDVKAAAKVAGKKANVAAQKAKIHAELVIVKNKIKTRKHQFGIELYDFLVPFAEKDPSFIIESDTLTHIQGLFVTAFKDNKALLQKKAAKEQDLNRAYEKRAMAFPVPAETISEKVVNAGKSAKMAGNETALKTKMNMYEMEMNENKKNFGVQAYGLLVQLEDNSKWLPTDRDVRFFYDQARREIMQMEQERANKEADLGVLGLQV</sequence>
<evidence type="ECO:0000313" key="2">
    <source>
        <dbReference type="Proteomes" id="UP001153069"/>
    </source>
</evidence>
<proteinExistence type="predicted"/>
<keyword evidence="2" id="KW-1185">Reference proteome</keyword>